<dbReference type="Pfam" id="PF11743">
    <property type="entry name" value="DUF3301"/>
    <property type="match status" value="1"/>
</dbReference>
<evidence type="ECO:0000313" key="3">
    <source>
        <dbReference type="Proteomes" id="UP000439994"/>
    </source>
</evidence>
<reference evidence="2 3" key="1">
    <citation type="submission" date="2019-11" db="EMBL/GenBank/DDBJ databases">
        <title>P. haliotis isolates from Z. marina roots.</title>
        <authorList>
            <person name="Cohen M."/>
            <person name="Jospin G."/>
            <person name="Eisen J.A."/>
            <person name="Coil D.A."/>
        </authorList>
    </citation>
    <scope>NUCLEOTIDE SEQUENCE [LARGE SCALE GENOMIC DNA]</scope>
    <source>
        <strain evidence="2 3">UCD-MCMsp1aY</strain>
    </source>
</reference>
<name>A0A6N8F7S3_9GAMM</name>
<keyword evidence="1" id="KW-0472">Membrane</keyword>
<evidence type="ECO:0000313" key="2">
    <source>
        <dbReference type="EMBL" id="MUH71117.1"/>
    </source>
</evidence>
<dbReference type="OrthoDB" id="5959530at2"/>
<dbReference type="Proteomes" id="UP000439994">
    <property type="component" value="Unassembled WGS sequence"/>
</dbReference>
<dbReference type="InterPro" id="IPR021732">
    <property type="entry name" value="DUF3301"/>
</dbReference>
<dbReference type="EMBL" id="WOCD01000001">
    <property type="protein sequence ID" value="MUH71117.1"/>
    <property type="molecule type" value="Genomic_DNA"/>
</dbReference>
<proteinExistence type="predicted"/>
<keyword evidence="3" id="KW-1185">Reference proteome</keyword>
<accession>A0A6N8F7S3</accession>
<sequence>MFDLQTVWLLMLVAGVFALFWQSRKIAERARVVGTQYCKTHHLQLLSIAMSDWSVSVKTGLKFTVMFDLNYSADGLSAKKGEIQIVNGKVEQISHWS</sequence>
<keyword evidence="1" id="KW-1133">Transmembrane helix</keyword>
<protein>
    <submittedName>
        <fullName evidence="2">DUF3301 domain-containing protein</fullName>
    </submittedName>
</protein>
<evidence type="ECO:0000256" key="1">
    <source>
        <dbReference type="SAM" id="Phobius"/>
    </source>
</evidence>
<feature type="transmembrane region" description="Helical" evidence="1">
    <location>
        <begin position="6"/>
        <end position="21"/>
    </location>
</feature>
<comment type="caution">
    <text evidence="2">The sequence shown here is derived from an EMBL/GenBank/DDBJ whole genome shotgun (WGS) entry which is preliminary data.</text>
</comment>
<keyword evidence="1" id="KW-0812">Transmembrane</keyword>
<gene>
    <name evidence="2" type="ORF">GNP35_00560</name>
</gene>
<dbReference type="AlphaFoldDB" id="A0A6N8F7S3"/>
<dbReference type="RefSeq" id="WP_155693561.1">
    <property type="nucleotide sequence ID" value="NZ_BAAAFQ010000001.1"/>
</dbReference>
<organism evidence="2 3">
    <name type="scientific">Psychrosphaera haliotis</name>
    <dbReference type="NCBI Taxonomy" id="555083"/>
    <lineage>
        <taxon>Bacteria</taxon>
        <taxon>Pseudomonadati</taxon>
        <taxon>Pseudomonadota</taxon>
        <taxon>Gammaproteobacteria</taxon>
        <taxon>Alteromonadales</taxon>
        <taxon>Pseudoalteromonadaceae</taxon>
        <taxon>Psychrosphaera</taxon>
    </lineage>
</organism>